<protein>
    <submittedName>
        <fullName evidence="1">Uncharacterized protein</fullName>
    </submittedName>
</protein>
<sequence>MAAELALSELEEPQGLLLENHCMTRPGVTLRRWAPRQARRREPARHFLYGPPEHPTLRLPKGQRWPLLGVRDRSYHADPATLPRVTFVTFVPQGPQ</sequence>
<dbReference type="EMBL" id="VDFR01000137">
    <property type="protein sequence ID" value="TNC36452.1"/>
    <property type="molecule type" value="Genomic_DNA"/>
</dbReference>
<proteinExistence type="predicted"/>
<comment type="caution">
    <text evidence="1">The sequence shown here is derived from an EMBL/GenBank/DDBJ whole genome shotgun (WGS) entry which is preliminary data.</text>
</comment>
<name>A0A5C4MCF3_9ACTN</name>
<organism evidence="1 2">
    <name type="scientific">Mumia zhuanghuii</name>
    <dbReference type="NCBI Taxonomy" id="2585211"/>
    <lineage>
        <taxon>Bacteria</taxon>
        <taxon>Bacillati</taxon>
        <taxon>Actinomycetota</taxon>
        <taxon>Actinomycetes</taxon>
        <taxon>Propionibacteriales</taxon>
        <taxon>Nocardioidaceae</taxon>
        <taxon>Mumia</taxon>
    </lineage>
</organism>
<gene>
    <name evidence="1" type="ORF">FHE65_26235</name>
</gene>
<accession>A0A5C4MCF3</accession>
<dbReference type="RefSeq" id="WP_139106902.1">
    <property type="nucleotide sequence ID" value="NZ_VDFR01000137.1"/>
</dbReference>
<dbReference type="AlphaFoldDB" id="A0A5C4MCF3"/>
<dbReference type="Proteomes" id="UP000306740">
    <property type="component" value="Unassembled WGS sequence"/>
</dbReference>
<reference evidence="1 2" key="1">
    <citation type="submission" date="2019-05" db="EMBL/GenBank/DDBJ databases">
        <title>Mumia sp. nov., isolated from the intestinal contents of plateau pika (Ochotona curzoniae) in the Qinghai-Tibet plateau of China.</title>
        <authorList>
            <person name="Tian Z."/>
        </authorList>
    </citation>
    <scope>NUCLEOTIDE SEQUENCE [LARGE SCALE GENOMIC DNA]</scope>
    <source>
        <strain evidence="2">527</strain>
    </source>
</reference>
<evidence type="ECO:0000313" key="2">
    <source>
        <dbReference type="Proteomes" id="UP000306740"/>
    </source>
</evidence>
<evidence type="ECO:0000313" key="1">
    <source>
        <dbReference type="EMBL" id="TNC36452.1"/>
    </source>
</evidence>